<organism evidence="2 3">
    <name type="scientific">Ascaris lumbricoides</name>
    <name type="common">Giant roundworm</name>
    <dbReference type="NCBI Taxonomy" id="6252"/>
    <lineage>
        <taxon>Eukaryota</taxon>
        <taxon>Metazoa</taxon>
        <taxon>Ecdysozoa</taxon>
        <taxon>Nematoda</taxon>
        <taxon>Chromadorea</taxon>
        <taxon>Rhabditida</taxon>
        <taxon>Spirurina</taxon>
        <taxon>Ascaridomorpha</taxon>
        <taxon>Ascaridoidea</taxon>
        <taxon>Ascarididae</taxon>
        <taxon>Ascaris</taxon>
    </lineage>
</organism>
<name>A0A9J2PWE4_ASCLU</name>
<reference evidence="3" key="1">
    <citation type="submission" date="2023-03" db="UniProtKB">
        <authorList>
            <consortium name="WormBaseParasite"/>
        </authorList>
    </citation>
    <scope>IDENTIFICATION</scope>
</reference>
<dbReference type="WBParaSite" id="ALUE_0001370801-mRNA-1">
    <property type="protein sequence ID" value="ALUE_0001370801-mRNA-1"/>
    <property type="gene ID" value="ALUE_0001370801"/>
</dbReference>
<keyword evidence="1" id="KW-0732">Signal</keyword>
<keyword evidence="2" id="KW-1185">Reference proteome</keyword>
<accession>A0A9J2PWE4</accession>
<evidence type="ECO:0000256" key="1">
    <source>
        <dbReference type="SAM" id="SignalP"/>
    </source>
</evidence>
<proteinExistence type="predicted"/>
<feature type="signal peptide" evidence="1">
    <location>
        <begin position="1"/>
        <end position="20"/>
    </location>
</feature>
<evidence type="ECO:0000313" key="3">
    <source>
        <dbReference type="WBParaSite" id="ALUE_0001370801-mRNA-1"/>
    </source>
</evidence>
<protein>
    <submittedName>
        <fullName evidence="3">Uncharacterized protein</fullName>
    </submittedName>
</protein>
<dbReference type="AlphaFoldDB" id="A0A9J2PWE4"/>
<evidence type="ECO:0000313" key="2">
    <source>
        <dbReference type="Proteomes" id="UP000036681"/>
    </source>
</evidence>
<sequence>MAHLTRHVILLVFVVVAADAMTFDFAPFSRNCRNKGSCSMLVNALRDPRHLFAYNTDTWNKAIDQLFAYQQLFSEDEVEMVNRLKDEDNPEWIDDTLPVLR</sequence>
<feature type="chain" id="PRO_5039951106" evidence="1">
    <location>
        <begin position="21"/>
        <end position="101"/>
    </location>
</feature>
<dbReference type="Proteomes" id="UP000036681">
    <property type="component" value="Unplaced"/>
</dbReference>